<organism evidence="4 5">
    <name type="scientific">Candidatus Gallitreponema excrementavium</name>
    <dbReference type="NCBI Taxonomy" id="2840840"/>
    <lineage>
        <taxon>Bacteria</taxon>
        <taxon>Pseudomonadati</taxon>
        <taxon>Spirochaetota</taxon>
        <taxon>Spirochaetia</taxon>
        <taxon>Spirochaetales</taxon>
        <taxon>Candidatus Gallitreponema</taxon>
    </lineage>
</organism>
<keyword evidence="2" id="KW-0472">Membrane</keyword>
<gene>
    <name evidence="4" type="ORF">IAA81_07290</name>
</gene>
<evidence type="ECO:0000259" key="3">
    <source>
        <dbReference type="Pfam" id="PF23750"/>
    </source>
</evidence>
<sequence>MGKRDLRNPAMESQTDLLIRNKIKDAFDTVPTGDLKASTIQFVMENQKKPAQNFRKGLFFHPFPAMAGGFFAVILAVLIPVYFFPTVFISVDINPSLELGINRLNRVVSVKGFNEDGEILAKKLDIRFMDYQDALNLILKNPKITELLAADGVMSFCVVGRNRGKKQEMKILSTLEEKTKTSLNTYCHYADFKEVKEAHHQGLSYGKYKALMQLKKNYPEIQPENFRNIPMKDIHRMLENSGENDPDFFEQSERQGFRHNGKQAQNGHHNRGKDSPSHEKGPKSRNMK</sequence>
<feature type="compositionally biased region" description="Basic and acidic residues" evidence="1">
    <location>
        <begin position="272"/>
        <end position="282"/>
    </location>
</feature>
<comment type="caution">
    <text evidence="4">The sequence shown here is derived from an EMBL/GenBank/DDBJ whole genome shotgun (WGS) entry which is preliminary data.</text>
</comment>
<dbReference type="InterPro" id="IPR055431">
    <property type="entry name" value="RsgI_M"/>
</dbReference>
<dbReference type="AlphaFoldDB" id="A0A9D9HPZ8"/>
<proteinExistence type="predicted"/>
<dbReference type="EMBL" id="JADIMM010000083">
    <property type="protein sequence ID" value="MBO8458016.1"/>
    <property type="molecule type" value="Genomic_DNA"/>
</dbReference>
<keyword evidence="2" id="KW-0812">Transmembrane</keyword>
<evidence type="ECO:0000256" key="2">
    <source>
        <dbReference type="SAM" id="Phobius"/>
    </source>
</evidence>
<evidence type="ECO:0000313" key="5">
    <source>
        <dbReference type="Proteomes" id="UP000823638"/>
    </source>
</evidence>
<reference evidence="4" key="2">
    <citation type="journal article" date="2021" name="PeerJ">
        <title>Extensive microbial diversity within the chicken gut microbiome revealed by metagenomics and culture.</title>
        <authorList>
            <person name="Gilroy R."/>
            <person name="Ravi A."/>
            <person name="Getino M."/>
            <person name="Pursley I."/>
            <person name="Horton D.L."/>
            <person name="Alikhan N.F."/>
            <person name="Baker D."/>
            <person name="Gharbi K."/>
            <person name="Hall N."/>
            <person name="Watson M."/>
            <person name="Adriaenssens E.M."/>
            <person name="Foster-Nyarko E."/>
            <person name="Jarju S."/>
            <person name="Secka A."/>
            <person name="Antonio M."/>
            <person name="Oren A."/>
            <person name="Chaudhuri R.R."/>
            <person name="La Ragione R."/>
            <person name="Hildebrand F."/>
            <person name="Pallen M.J."/>
        </authorList>
    </citation>
    <scope>NUCLEOTIDE SEQUENCE</scope>
    <source>
        <strain evidence="4">10532</strain>
    </source>
</reference>
<feature type="region of interest" description="Disordered" evidence="1">
    <location>
        <begin position="238"/>
        <end position="288"/>
    </location>
</feature>
<feature type="transmembrane region" description="Helical" evidence="2">
    <location>
        <begin position="58"/>
        <end position="84"/>
    </location>
</feature>
<name>A0A9D9HPZ8_9SPIR</name>
<accession>A0A9D9HPZ8</accession>
<keyword evidence="2" id="KW-1133">Transmembrane helix</keyword>
<protein>
    <recommendedName>
        <fullName evidence="3">Anti-sigma factor RsgI-like middle domain-containing protein</fullName>
    </recommendedName>
</protein>
<feature type="domain" description="Anti-sigma factor RsgI-like middle" evidence="3">
    <location>
        <begin position="88"/>
        <end position="210"/>
    </location>
</feature>
<reference evidence="4" key="1">
    <citation type="submission" date="2020-10" db="EMBL/GenBank/DDBJ databases">
        <authorList>
            <person name="Gilroy R."/>
        </authorList>
    </citation>
    <scope>NUCLEOTIDE SEQUENCE</scope>
    <source>
        <strain evidence="4">10532</strain>
    </source>
</reference>
<dbReference type="Proteomes" id="UP000823638">
    <property type="component" value="Unassembled WGS sequence"/>
</dbReference>
<evidence type="ECO:0000313" key="4">
    <source>
        <dbReference type="EMBL" id="MBO8458016.1"/>
    </source>
</evidence>
<evidence type="ECO:0000256" key="1">
    <source>
        <dbReference type="SAM" id="MobiDB-lite"/>
    </source>
</evidence>
<dbReference type="Pfam" id="PF23750">
    <property type="entry name" value="RsgI_M"/>
    <property type="match status" value="1"/>
</dbReference>